<dbReference type="CDD" id="cd24003">
    <property type="entry name" value="ASKHA_NBD_GDA1_CD39_NTPase"/>
    <property type="match status" value="1"/>
</dbReference>
<evidence type="ECO:0000256" key="2">
    <source>
        <dbReference type="ARBA" id="ARBA00022801"/>
    </source>
</evidence>
<feature type="transmembrane region" description="Helical" evidence="6">
    <location>
        <begin position="30"/>
        <end position="50"/>
    </location>
</feature>
<dbReference type="RefSeq" id="XP_028535841.1">
    <property type="nucleotide sequence ID" value="XM_028678724.1"/>
</dbReference>
<dbReference type="OMA" id="MCIILAM"/>
<dbReference type="OrthoDB" id="6372431at2759"/>
<evidence type="ECO:0000256" key="5">
    <source>
        <dbReference type="SAM" id="MobiDB-lite"/>
    </source>
</evidence>
<evidence type="ECO:0000256" key="3">
    <source>
        <dbReference type="PIRSR" id="PIRSR600407-1"/>
    </source>
</evidence>
<dbReference type="Gene3D" id="3.30.420.540">
    <property type="match status" value="1"/>
</dbReference>
<dbReference type="GO" id="GO:0016020">
    <property type="term" value="C:membrane"/>
    <property type="evidence" value="ECO:0007669"/>
    <property type="project" value="TreeGrafter"/>
</dbReference>
<keyword evidence="2 7" id="KW-0378">Hydrolase</keyword>
<dbReference type="GO" id="GO:0009134">
    <property type="term" value="P:nucleoside diphosphate catabolic process"/>
    <property type="evidence" value="ECO:0007669"/>
    <property type="project" value="TreeGrafter"/>
</dbReference>
<keyword evidence="4" id="KW-0547">Nucleotide-binding</keyword>
<dbReference type="EMBL" id="LN835308">
    <property type="protein sequence ID" value="CRH03834.1"/>
    <property type="molecule type" value="Genomic_DNA"/>
</dbReference>
<feature type="region of interest" description="Disordered" evidence="5">
    <location>
        <begin position="715"/>
        <end position="735"/>
    </location>
</feature>
<dbReference type="Proteomes" id="UP000220158">
    <property type="component" value="Chromosome 13"/>
</dbReference>
<dbReference type="VEuPathDB" id="PlasmoDB:PRELSG_1319300"/>
<dbReference type="GO" id="GO:0004050">
    <property type="term" value="F:apyrase activity"/>
    <property type="evidence" value="ECO:0007669"/>
    <property type="project" value="UniProtKB-EC"/>
</dbReference>
<evidence type="ECO:0000256" key="1">
    <source>
        <dbReference type="ARBA" id="ARBA00009283"/>
    </source>
</evidence>
<evidence type="ECO:0000313" key="7">
    <source>
        <dbReference type="EMBL" id="CRH03834.1"/>
    </source>
</evidence>
<evidence type="ECO:0000313" key="8">
    <source>
        <dbReference type="Proteomes" id="UP000220158"/>
    </source>
</evidence>
<dbReference type="GeneID" id="39738126"/>
<evidence type="ECO:0000256" key="4">
    <source>
        <dbReference type="PIRSR" id="PIRSR600407-2"/>
    </source>
</evidence>
<feature type="transmembrane region" description="Helical" evidence="6">
    <location>
        <begin position="850"/>
        <end position="874"/>
    </location>
</feature>
<keyword evidence="8" id="KW-1185">Reference proteome</keyword>
<dbReference type="InterPro" id="IPR000407">
    <property type="entry name" value="GDA1_CD39_NTPase"/>
</dbReference>
<keyword evidence="4" id="KW-0067">ATP-binding</keyword>
<keyword evidence="6" id="KW-0472">Membrane</keyword>
<dbReference type="AlphaFoldDB" id="A0A1J1HD63"/>
<reference evidence="7 8" key="1">
    <citation type="submission" date="2015-04" db="EMBL/GenBank/DDBJ databases">
        <authorList>
            <consortium name="Pathogen Informatics"/>
        </authorList>
    </citation>
    <scope>NUCLEOTIDE SEQUENCE [LARGE SCALE GENOMIC DNA]</scope>
    <source>
        <strain evidence="7 8">SGS1</strain>
    </source>
</reference>
<sequence length="887" mass="105450">MEEKMTPLIRSYSAENNLEKLTYKKKLKEFIFFYCMPLLVIILLCTYIFYNNAILYKIAKEKDYGIIIDAGSNGTRLHLFTWKKREYESNNKINRLTKPYEIYNNNLKKSLSNIPLNEIEDTLIKLINIAMNYLKNINCSNKKKWKNYPFYFQATAGMRNLDSHERDLRMRIIRSVLSNSKVNPFKFFNDYARVISGEEEGIYGWLSVNNALNTIFSKSYETFGAVDLGGASTQITFFPVDTSILEDYNGIHLDNTLIRLYSHSFIGYGWNDALFRINIILFLKKMLEYNKMNKISYFDIFFFNNDNKNNGDSSFFELQNYFNKNGSSNEKSYMHSTKDKKISKDIKNEEGERERRKKDYNNMKKYIENSKDNSNLYSTNEEENKINDFHLDENVYKKVSDILYNEFIKHVNEGVDYNILSHRDSYEYIYNIHNTEPYYVENFIKKIKNFKRNTENDTIVIIENPCFPYPFELKIPLPTYNVATNEFVILKKKSKNSNNNNNYSVLNNNFNSRIVLKSKILKNNLSLLENIYEDFKSKKNFEKIFKLINIDNAEDLKNNFIKYVFERDVIHKINELYIDITIKFIGSNNFNECLANAQKLFYEESCFLSTCSFNGVYQPNLEKNKFVVYGQFKKVMRNLGFKNYINLEEMKKLLQKYCNLNIKELTNVFKDISKDQINKFCWKGLWSYSLLQYGFKFNQKSKILILDDKIHIQDEDDDNDDDDNETGDAIEDESGNENVKEIKDILNGNFIVSKILKFIFPKKIHHNKKKKIKSKFYSDLSKTEQNGKYKYSNTNYFYDNTDIDNYKKKKIHTKNSKLKNETDNVSWTQGYMIYQVNFFPKYINLRKYEIYKMLLISLSIIIFMIVIMLCGYVLKLKKKLKQYESIN</sequence>
<evidence type="ECO:0000256" key="6">
    <source>
        <dbReference type="SAM" id="Phobius"/>
    </source>
</evidence>
<dbReference type="EC" id="3.6.1.5" evidence="7"/>
<dbReference type="Gene3D" id="3.30.420.150">
    <property type="entry name" value="Exopolyphosphatase. Domain 2"/>
    <property type="match status" value="1"/>
</dbReference>
<feature type="active site" description="Proton acceptor" evidence="3">
    <location>
        <position position="200"/>
    </location>
</feature>
<dbReference type="GO" id="GO:0005524">
    <property type="term" value="F:ATP binding"/>
    <property type="evidence" value="ECO:0007669"/>
    <property type="project" value="UniProtKB-KW"/>
</dbReference>
<organism evidence="7 8">
    <name type="scientific">Plasmodium relictum</name>
    <dbReference type="NCBI Taxonomy" id="85471"/>
    <lineage>
        <taxon>Eukaryota</taxon>
        <taxon>Sar</taxon>
        <taxon>Alveolata</taxon>
        <taxon>Apicomplexa</taxon>
        <taxon>Aconoidasida</taxon>
        <taxon>Haemosporida</taxon>
        <taxon>Plasmodiidae</taxon>
        <taxon>Plasmodium</taxon>
        <taxon>Plasmodium (Haemamoeba)</taxon>
    </lineage>
</organism>
<comment type="similarity">
    <text evidence="1">Belongs to the GDA1/CD39 NTPase family.</text>
</comment>
<proteinExistence type="inferred from homology"/>
<keyword evidence="6" id="KW-1133">Transmembrane helix</keyword>
<dbReference type="Gene3D" id="3.30.420.40">
    <property type="match status" value="1"/>
</dbReference>
<gene>
    <name evidence="7" type="ORF">PRELSG_1319300</name>
</gene>
<name>A0A1J1HD63_PLARL</name>
<keyword evidence="6" id="KW-0812">Transmembrane</keyword>
<dbReference type="PANTHER" id="PTHR11782:SF83">
    <property type="entry name" value="GUANOSINE-DIPHOSPHATASE"/>
    <property type="match status" value="1"/>
</dbReference>
<dbReference type="KEGG" id="prel:PRELSG_1319300"/>
<dbReference type="GO" id="GO:0017110">
    <property type="term" value="F:nucleoside diphosphate phosphatase activity"/>
    <property type="evidence" value="ECO:0007669"/>
    <property type="project" value="TreeGrafter"/>
</dbReference>
<dbReference type="PANTHER" id="PTHR11782">
    <property type="entry name" value="ADENOSINE/GUANOSINE DIPHOSPHATASE"/>
    <property type="match status" value="1"/>
</dbReference>
<protein>
    <submittedName>
        <fullName evidence="7">Apyrase, putative</fullName>
        <ecNumber evidence="7">3.6.1.5</ecNumber>
    </submittedName>
</protein>
<feature type="binding site" evidence="4">
    <location>
        <begin position="230"/>
        <end position="234"/>
    </location>
    <ligand>
        <name>ATP</name>
        <dbReference type="ChEBI" id="CHEBI:30616"/>
    </ligand>
</feature>
<accession>A0A1J1HD63</accession>
<dbReference type="Pfam" id="PF01150">
    <property type="entry name" value="GDA1_CD39"/>
    <property type="match status" value="2"/>
</dbReference>